<gene>
    <name evidence="1" type="ORF">SAMN05518683_1017</name>
</gene>
<keyword evidence="2" id="KW-1185">Reference proteome</keyword>
<organism evidence="1 2">
    <name type="scientific">Salibacterium halotolerans</name>
    <dbReference type="NCBI Taxonomy" id="1884432"/>
    <lineage>
        <taxon>Bacteria</taxon>
        <taxon>Bacillati</taxon>
        <taxon>Bacillota</taxon>
        <taxon>Bacilli</taxon>
        <taxon>Bacillales</taxon>
        <taxon>Bacillaceae</taxon>
    </lineage>
</organism>
<sequence>MLYSEAAEFNKFADAARILASYVENRCKEIIEHGIEIRTVSPLQHCFLTFFHFLSIFQSTFKVRC</sequence>
<reference evidence="2" key="1">
    <citation type="submission" date="2016-10" db="EMBL/GenBank/DDBJ databases">
        <authorList>
            <person name="Varghese N."/>
            <person name="Submissions S."/>
        </authorList>
    </citation>
    <scope>NUCLEOTIDE SEQUENCE [LARGE SCALE GENOMIC DNA]</scope>
    <source>
        <strain evidence="2">S7</strain>
    </source>
</reference>
<proteinExistence type="predicted"/>
<evidence type="ECO:0000313" key="2">
    <source>
        <dbReference type="Proteomes" id="UP000198892"/>
    </source>
</evidence>
<dbReference type="EMBL" id="FOXD01000001">
    <property type="protein sequence ID" value="SFO89212.1"/>
    <property type="molecule type" value="Genomic_DNA"/>
</dbReference>
<dbReference type="Proteomes" id="UP000198892">
    <property type="component" value="Unassembled WGS sequence"/>
</dbReference>
<accession>A0A1I5KWE0</accession>
<dbReference type="AlphaFoldDB" id="A0A1I5KWE0"/>
<dbReference type="STRING" id="1884432.SAMN05518683_1017"/>
<name>A0A1I5KWE0_9BACI</name>
<evidence type="ECO:0000313" key="1">
    <source>
        <dbReference type="EMBL" id="SFO89212.1"/>
    </source>
</evidence>
<protein>
    <submittedName>
        <fullName evidence="1">Uncharacterized protein</fullName>
    </submittedName>
</protein>